<reference evidence="12 13" key="1">
    <citation type="submission" date="2016-10" db="EMBL/GenBank/DDBJ databases">
        <authorList>
            <person name="de Groot N.N."/>
        </authorList>
    </citation>
    <scope>NUCLEOTIDE SEQUENCE [LARGE SCALE GENOMIC DNA]</scope>
    <source>
        <strain evidence="12 13">DSM 21001</strain>
    </source>
</reference>
<dbReference type="PROSITE" id="PS50883">
    <property type="entry name" value="EAL"/>
    <property type="match status" value="1"/>
</dbReference>
<comment type="catalytic activity">
    <reaction evidence="9">
        <text>3',3'-c-di-GMP + H2O = 5'-phosphoguanylyl(3'-&gt;5')guanosine + H(+)</text>
        <dbReference type="Rhea" id="RHEA:24902"/>
        <dbReference type="ChEBI" id="CHEBI:15377"/>
        <dbReference type="ChEBI" id="CHEBI:15378"/>
        <dbReference type="ChEBI" id="CHEBI:58754"/>
        <dbReference type="ChEBI" id="CHEBI:58805"/>
        <dbReference type="EC" id="3.1.4.52"/>
    </reaction>
</comment>
<dbReference type="STRING" id="474950.SAMN05421771_2884"/>
<evidence type="ECO:0000259" key="11">
    <source>
        <dbReference type="PROSITE" id="PS50883"/>
    </source>
</evidence>
<dbReference type="PANTHER" id="PTHR33121:SF81">
    <property type="entry name" value="CYCLIC DI-GMP PHOSPHODIESTERASE PDEB-RELATED"/>
    <property type="match status" value="1"/>
</dbReference>
<feature type="domain" description="EAL" evidence="11">
    <location>
        <begin position="263"/>
        <end position="515"/>
    </location>
</feature>
<keyword evidence="6" id="KW-0378">Hydrolase</keyword>
<dbReference type="InterPro" id="IPR050706">
    <property type="entry name" value="Cyclic-di-GMP_PDE-like"/>
</dbReference>
<dbReference type="SUPFAM" id="SSF141868">
    <property type="entry name" value="EAL domain-like"/>
    <property type="match status" value="1"/>
</dbReference>
<evidence type="ECO:0000256" key="2">
    <source>
        <dbReference type="ARBA" id="ARBA00012282"/>
    </source>
</evidence>
<sequence length="521" mass="56148">MGWQLVRRTLVIVLGAVLGGLIAGSIVRAIQIRDGQVGLARYAERLLKSEQQLTEDMEQVKAAVDGDGLSFCSDQELTLMREIVYRSANVRDLGRIRNGHLLCSTNAGRLSVPPSNTAPDLSIGTTQLYIDGPLLFSDHARGFVANMAGVSEVINPLVFKVLDAPPLFYSVLLYDRDTRVVVPAFGHAAPLSSDQVIAGRMVEKDGIFYLPVCPEQGMLCAVASESRSAMLEGNSGLVLGYLASGALLGGALGVIAVLIYRRERSFERQLRRAIKTGDLTLVYQPVVDLDTGKIVAAEALVRWVNDRGETVKPAALVSIAEERGFVGEITTLVLGKAVEELGDLLATSDFRITLNITAEDLMNGRFLPQLARSMLAAGVKARSIGLELTERSTVNQEAAIQALSQLKKAGHTVYIDDFGTGYSSLAYLHRLDAGAIKIDRVFTQTVGTQAVTASVVPQILDMASKLRLLVVVEGIETREQADYFRAAGSGILGQGWFFGHPVPAAQLMKLVQQAPETLLTT</sequence>
<dbReference type="OrthoDB" id="9814202at2"/>
<feature type="transmembrane region" description="Helical" evidence="10">
    <location>
        <begin position="238"/>
        <end position="260"/>
    </location>
</feature>
<evidence type="ECO:0000256" key="8">
    <source>
        <dbReference type="ARBA" id="ARBA00023136"/>
    </source>
</evidence>
<dbReference type="EMBL" id="FOZL01000001">
    <property type="protein sequence ID" value="SFS16263.1"/>
    <property type="molecule type" value="Genomic_DNA"/>
</dbReference>
<evidence type="ECO:0000313" key="12">
    <source>
        <dbReference type="EMBL" id="SFS16263.1"/>
    </source>
</evidence>
<evidence type="ECO:0000256" key="3">
    <source>
        <dbReference type="ARBA" id="ARBA00022475"/>
    </source>
</evidence>
<evidence type="ECO:0000256" key="1">
    <source>
        <dbReference type="ARBA" id="ARBA00004651"/>
    </source>
</evidence>
<dbReference type="GO" id="GO:0071111">
    <property type="term" value="F:cyclic-guanylate-specific phosphodiesterase activity"/>
    <property type="evidence" value="ECO:0007669"/>
    <property type="project" value="UniProtKB-EC"/>
</dbReference>
<dbReference type="AlphaFoldDB" id="A0A1I6MKN5"/>
<dbReference type="SMART" id="SM00052">
    <property type="entry name" value="EAL"/>
    <property type="match status" value="1"/>
</dbReference>
<dbReference type="GO" id="GO:0005886">
    <property type="term" value="C:plasma membrane"/>
    <property type="evidence" value="ECO:0007669"/>
    <property type="project" value="UniProtKB-SubCell"/>
</dbReference>
<name>A0A1I6MKN5_9BACT</name>
<keyword evidence="13" id="KW-1185">Reference proteome</keyword>
<dbReference type="Gene3D" id="3.20.20.450">
    <property type="entry name" value="EAL domain"/>
    <property type="match status" value="1"/>
</dbReference>
<keyword evidence="8 10" id="KW-0472">Membrane</keyword>
<dbReference type="InterPro" id="IPR001633">
    <property type="entry name" value="EAL_dom"/>
</dbReference>
<evidence type="ECO:0000256" key="6">
    <source>
        <dbReference type="ARBA" id="ARBA00022801"/>
    </source>
</evidence>
<gene>
    <name evidence="12" type="ORF">SAMN05421771_2884</name>
</gene>
<proteinExistence type="predicted"/>
<keyword evidence="5 10" id="KW-0812">Transmembrane</keyword>
<dbReference type="PANTHER" id="PTHR33121">
    <property type="entry name" value="CYCLIC DI-GMP PHOSPHODIESTERASE PDEF"/>
    <property type="match status" value="1"/>
</dbReference>
<comment type="subcellular location">
    <subcellularLocation>
        <location evidence="1">Cell membrane</location>
        <topology evidence="1">Multi-pass membrane protein</topology>
    </subcellularLocation>
</comment>
<evidence type="ECO:0000256" key="7">
    <source>
        <dbReference type="ARBA" id="ARBA00022989"/>
    </source>
</evidence>
<dbReference type="InterPro" id="IPR035919">
    <property type="entry name" value="EAL_sf"/>
</dbReference>
<evidence type="ECO:0000313" key="13">
    <source>
        <dbReference type="Proteomes" id="UP000199024"/>
    </source>
</evidence>
<evidence type="ECO:0000256" key="4">
    <source>
        <dbReference type="ARBA" id="ARBA00022636"/>
    </source>
</evidence>
<dbReference type="CDD" id="cd01948">
    <property type="entry name" value="EAL"/>
    <property type="match status" value="1"/>
</dbReference>
<protein>
    <recommendedName>
        <fullName evidence="2">cyclic-guanylate-specific phosphodiesterase</fullName>
        <ecNumber evidence="2">3.1.4.52</ecNumber>
    </recommendedName>
</protein>
<dbReference type="EC" id="3.1.4.52" evidence="2"/>
<evidence type="ECO:0000256" key="9">
    <source>
        <dbReference type="ARBA" id="ARBA00034290"/>
    </source>
</evidence>
<keyword evidence="7 10" id="KW-1133">Transmembrane helix</keyword>
<dbReference type="Pfam" id="PF00563">
    <property type="entry name" value="EAL"/>
    <property type="match status" value="1"/>
</dbReference>
<dbReference type="Proteomes" id="UP000199024">
    <property type="component" value="Unassembled WGS sequence"/>
</dbReference>
<accession>A0A1I6MKN5</accession>
<dbReference type="Pfam" id="PF12792">
    <property type="entry name" value="CSS-motif"/>
    <property type="match status" value="1"/>
</dbReference>
<dbReference type="InterPro" id="IPR024744">
    <property type="entry name" value="CSS-motif_dom"/>
</dbReference>
<keyword evidence="4" id="KW-0973">c-di-GMP</keyword>
<organism evidence="12 13">
    <name type="scientific">Granulicella pectinivorans</name>
    <dbReference type="NCBI Taxonomy" id="474950"/>
    <lineage>
        <taxon>Bacteria</taxon>
        <taxon>Pseudomonadati</taxon>
        <taxon>Acidobacteriota</taxon>
        <taxon>Terriglobia</taxon>
        <taxon>Terriglobales</taxon>
        <taxon>Acidobacteriaceae</taxon>
        <taxon>Granulicella</taxon>
    </lineage>
</organism>
<keyword evidence="3" id="KW-1003">Cell membrane</keyword>
<evidence type="ECO:0000256" key="5">
    <source>
        <dbReference type="ARBA" id="ARBA00022692"/>
    </source>
</evidence>
<evidence type="ECO:0000256" key="10">
    <source>
        <dbReference type="SAM" id="Phobius"/>
    </source>
</evidence>